<accession>A0A2V3IEI9</accession>
<dbReference type="STRING" id="448386.A0A2V3IEI9"/>
<dbReference type="GO" id="GO:0045901">
    <property type="term" value="P:positive regulation of translational elongation"/>
    <property type="evidence" value="ECO:0007669"/>
    <property type="project" value="UniProtKB-UniRule"/>
</dbReference>
<name>A0A2V3IEI9_9FLOR</name>
<evidence type="ECO:0000256" key="4">
    <source>
        <dbReference type="ARBA" id="ARBA00022768"/>
    </source>
</evidence>
<comment type="similarity">
    <text evidence="2 8">Belongs to the eIF-5A family.</text>
</comment>
<evidence type="ECO:0000256" key="2">
    <source>
        <dbReference type="ARBA" id="ARBA00006016"/>
    </source>
</evidence>
<evidence type="ECO:0000256" key="3">
    <source>
        <dbReference type="ARBA" id="ARBA00022490"/>
    </source>
</evidence>
<keyword evidence="4" id="KW-0251">Elongation factor</keyword>
<evidence type="ECO:0000313" key="10">
    <source>
        <dbReference type="EMBL" id="PXF40487.1"/>
    </source>
</evidence>
<dbReference type="FunFam" id="2.40.50.140:FF:000034">
    <property type="entry name" value="Eukaryotic translation initiation factor 5A"/>
    <property type="match status" value="1"/>
</dbReference>
<keyword evidence="7 8" id="KW-0385">Hypusine</keyword>
<dbReference type="FunFam" id="2.30.30.30:FF:000007">
    <property type="entry name" value="Eukaryotic translation initiation factor 5A"/>
    <property type="match status" value="1"/>
</dbReference>
<keyword evidence="11" id="KW-1185">Reference proteome</keyword>
<dbReference type="SUPFAM" id="SSF50249">
    <property type="entry name" value="Nucleic acid-binding proteins"/>
    <property type="match status" value="1"/>
</dbReference>
<dbReference type="OrthoDB" id="9975114at2759"/>
<feature type="domain" description="Translation initiation factor 5A C-terminal" evidence="9">
    <location>
        <begin position="80"/>
        <end position="150"/>
    </location>
</feature>
<dbReference type="GO" id="GO:0045905">
    <property type="term" value="P:positive regulation of translational termination"/>
    <property type="evidence" value="ECO:0007669"/>
    <property type="project" value="UniProtKB-UniRule"/>
</dbReference>
<gene>
    <name evidence="10" type="ORF">BWQ96_09810</name>
</gene>
<dbReference type="InterPro" id="IPR001884">
    <property type="entry name" value="IF5A-like"/>
</dbReference>
<evidence type="ECO:0000256" key="7">
    <source>
        <dbReference type="ARBA" id="ARBA00023071"/>
    </source>
</evidence>
<comment type="caution">
    <text evidence="10">The sequence shown here is derived from an EMBL/GenBank/DDBJ whole genome shotgun (WGS) entry which is preliminary data.</text>
</comment>
<dbReference type="Proteomes" id="UP000247409">
    <property type="component" value="Unassembled WGS sequence"/>
</dbReference>
<dbReference type="InterPro" id="IPR012340">
    <property type="entry name" value="NA-bd_OB-fold"/>
</dbReference>
<dbReference type="InterPro" id="IPR020189">
    <property type="entry name" value="IF5A_C"/>
</dbReference>
<protein>
    <recommendedName>
        <fullName evidence="8">Eukaryotic translation initiation factor 5A</fullName>
        <shortName evidence="8">eIF-5A</shortName>
    </recommendedName>
</protein>
<dbReference type="GO" id="GO:0003723">
    <property type="term" value="F:RNA binding"/>
    <property type="evidence" value="ECO:0007669"/>
    <property type="project" value="UniProtKB-KW"/>
</dbReference>
<keyword evidence="3" id="KW-0963">Cytoplasm</keyword>
<comment type="subcellular location">
    <subcellularLocation>
        <location evidence="1">Cytoplasm</location>
    </subcellularLocation>
</comment>
<evidence type="ECO:0000259" key="9">
    <source>
        <dbReference type="SMART" id="SM01376"/>
    </source>
</evidence>
<dbReference type="AlphaFoldDB" id="A0A2V3IEI9"/>
<dbReference type="GO" id="GO:0005737">
    <property type="term" value="C:cytoplasm"/>
    <property type="evidence" value="ECO:0007669"/>
    <property type="project" value="UniProtKB-SubCell"/>
</dbReference>
<dbReference type="InterPro" id="IPR019769">
    <property type="entry name" value="Trans_elong_IF5A_hypusine_site"/>
</dbReference>
<proteinExistence type="inferred from homology"/>
<dbReference type="Gene3D" id="2.30.30.30">
    <property type="match status" value="1"/>
</dbReference>
<dbReference type="GO" id="GO:0003746">
    <property type="term" value="F:translation elongation factor activity"/>
    <property type="evidence" value="ECO:0007669"/>
    <property type="project" value="UniProtKB-UniRule"/>
</dbReference>
<dbReference type="InterPro" id="IPR048670">
    <property type="entry name" value="IF5A-like_N"/>
</dbReference>
<dbReference type="NCBIfam" id="TIGR00037">
    <property type="entry name" value="eIF_5A"/>
    <property type="match status" value="1"/>
</dbReference>
<dbReference type="GO" id="GO:0043022">
    <property type="term" value="F:ribosome binding"/>
    <property type="evidence" value="ECO:0007669"/>
    <property type="project" value="UniProtKB-UniRule"/>
</dbReference>
<dbReference type="PANTHER" id="PTHR11673">
    <property type="entry name" value="TRANSLATION INITIATION FACTOR 5A FAMILY MEMBER"/>
    <property type="match status" value="1"/>
</dbReference>
<evidence type="ECO:0000256" key="8">
    <source>
        <dbReference type="RuleBase" id="RU362005"/>
    </source>
</evidence>
<dbReference type="PIRSF" id="PIRSF003025">
    <property type="entry name" value="eIF5A"/>
    <property type="match status" value="1"/>
</dbReference>
<dbReference type="SUPFAM" id="SSF50104">
    <property type="entry name" value="Translation proteins SH3-like domain"/>
    <property type="match status" value="1"/>
</dbReference>
<keyword evidence="10" id="KW-0396">Initiation factor</keyword>
<dbReference type="EMBL" id="NBIV01000290">
    <property type="protein sequence ID" value="PXF40487.1"/>
    <property type="molecule type" value="Genomic_DNA"/>
</dbReference>
<evidence type="ECO:0000256" key="5">
    <source>
        <dbReference type="ARBA" id="ARBA00022884"/>
    </source>
</evidence>
<sequence length="153" mass="16912">MSEHDSGSSGASQSIPVQAGALKKGSHVVIKGFPCKIVEYSTSKTGKHGHAKANIVGVDIFTGRKYEDISPSSHNMMSPIVNRKDFQLIDIDEEGFVTLMDDKHETRSDLRIFPETEDIHAKCKEEFDDDKSLLVTVLSAMGTEKIIAYKELQ</sequence>
<dbReference type="SMART" id="SM01376">
    <property type="entry name" value="eIF-5a"/>
    <property type="match status" value="1"/>
</dbReference>
<dbReference type="CDD" id="cd04468">
    <property type="entry name" value="S1_eIF5A"/>
    <property type="match status" value="1"/>
</dbReference>
<comment type="PTM">
    <text evidence="8">eIF-5A seems to be the only eukaryotic protein to have a hypusine residue which is a post-translational modification of a lysine by the addition of a butylamino group.</text>
</comment>
<dbReference type="Gene3D" id="2.40.50.140">
    <property type="entry name" value="Nucleic acid-binding proteins"/>
    <property type="match status" value="1"/>
</dbReference>
<evidence type="ECO:0000256" key="1">
    <source>
        <dbReference type="ARBA" id="ARBA00004496"/>
    </source>
</evidence>
<comment type="function">
    <text evidence="8">Translation factor that promotes translation elongation and termination, particularly upon ribosome stalling at specific amino acid sequence contexts. Binds between the exit (E) and peptidyl (P) site of the ribosome and promotes rescue of stalled ribosome: specifically required for efficient translation of polyproline-containing peptides as well as other motifs that stall the ribosome. Acts as ribosome quality control (RQC) cofactor by joining the RQC complex to facilitate peptidyl transfer during CAT tailing step.</text>
</comment>
<evidence type="ECO:0000256" key="6">
    <source>
        <dbReference type="ARBA" id="ARBA00022917"/>
    </source>
</evidence>
<dbReference type="InterPro" id="IPR014722">
    <property type="entry name" value="Rib_uL2_dom2"/>
</dbReference>
<evidence type="ECO:0000313" key="11">
    <source>
        <dbReference type="Proteomes" id="UP000247409"/>
    </source>
</evidence>
<dbReference type="GO" id="GO:0003743">
    <property type="term" value="F:translation initiation factor activity"/>
    <property type="evidence" value="ECO:0007669"/>
    <property type="project" value="UniProtKB-KW"/>
</dbReference>
<keyword evidence="5" id="KW-0694">RNA-binding</keyword>
<dbReference type="Pfam" id="PF01287">
    <property type="entry name" value="eIF-5a"/>
    <property type="match status" value="1"/>
</dbReference>
<dbReference type="PROSITE" id="PS00302">
    <property type="entry name" value="IF5A_HYPUSINE"/>
    <property type="match status" value="1"/>
</dbReference>
<keyword evidence="6 8" id="KW-0648">Protein biosynthesis</keyword>
<dbReference type="Pfam" id="PF21485">
    <property type="entry name" value="IF5A-like_N"/>
    <property type="match status" value="1"/>
</dbReference>
<reference evidence="10 11" key="1">
    <citation type="journal article" date="2018" name="Mol. Biol. Evol.">
        <title>Analysis of the draft genome of the red seaweed Gracilariopsis chorda provides insights into genome size evolution in Rhodophyta.</title>
        <authorList>
            <person name="Lee J."/>
            <person name="Yang E.C."/>
            <person name="Graf L."/>
            <person name="Yang J.H."/>
            <person name="Qiu H."/>
            <person name="Zel Zion U."/>
            <person name="Chan C.X."/>
            <person name="Stephens T.G."/>
            <person name="Weber A.P.M."/>
            <person name="Boo G.H."/>
            <person name="Boo S.M."/>
            <person name="Kim K.M."/>
            <person name="Shin Y."/>
            <person name="Jung M."/>
            <person name="Lee S.J."/>
            <person name="Yim H.S."/>
            <person name="Lee J.H."/>
            <person name="Bhattacharya D."/>
            <person name="Yoon H.S."/>
        </authorList>
    </citation>
    <scope>NUCLEOTIDE SEQUENCE [LARGE SCALE GENOMIC DNA]</scope>
    <source>
        <strain evidence="10 11">SKKU-2015</strain>
        <tissue evidence="10">Whole body</tissue>
    </source>
</reference>
<dbReference type="InterPro" id="IPR008991">
    <property type="entry name" value="Translation_prot_SH3-like_sf"/>
</dbReference>
<organism evidence="10 11">
    <name type="scientific">Gracilariopsis chorda</name>
    <dbReference type="NCBI Taxonomy" id="448386"/>
    <lineage>
        <taxon>Eukaryota</taxon>
        <taxon>Rhodophyta</taxon>
        <taxon>Florideophyceae</taxon>
        <taxon>Rhodymeniophycidae</taxon>
        <taxon>Gracilariales</taxon>
        <taxon>Gracilariaceae</taxon>
        <taxon>Gracilariopsis</taxon>
    </lineage>
</organism>